<keyword evidence="3" id="KW-1185">Reference proteome</keyword>
<dbReference type="RefSeq" id="WP_342323603.1">
    <property type="nucleotide sequence ID" value="NZ_CP151800.1"/>
</dbReference>
<feature type="transmembrane region" description="Helical" evidence="1">
    <location>
        <begin position="48"/>
        <end position="65"/>
    </location>
</feature>
<evidence type="ECO:0000313" key="2">
    <source>
        <dbReference type="EMBL" id="WZV99045.1"/>
    </source>
</evidence>
<accession>A0ABZ3B8R4</accession>
<keyword evidence="1" id="KW-1133">Transmembrane helix</keyword>
<gene>
    <name evidence="2" type="ORF">AAEY27_03860</name>
</gene>
<dbReference type="EMBL" id="CP151800">
    <property type="protein sequence ID" value="WZV99045.1"/>
    <property type="molecule type" value="Genomic_DNA"/>
</dbReference>
<protein>
    <submittedName>
        <fullName evidence="2">CDP-archaeol synthase</fullName>
    </submittedName>
</protein>
<evidence type="ECO:0000313" key="3">
    <source>
        <dbReference type="Proteomes" id="UP001466893"/>
    </source>
</evidence>
<keyword evidence="1" id="KW-0812">Transmembrane</keyword>
<proteinExistence type="predicted"/>
<name>A0ABZ3B8R4_9ENTR</name>
<sequence length="169" mass="18538">MVSALWQLWLPLLPVMIAGCVHMAIVTLNLLPWLAVPLNEQVFGRNKTWRGFIVVPLISLLVGPQCLGGNIANPMLLGGVTGLGYMLGELPNSALKRRLGIPPGEQPTRYKGLFMFLDQADSGVGVALGCQWVLALNWGRTLALLVMFIITVPLVKYGLFRLSLKKSRF</sequence>
<keyword evidence="1" id="KW-0472">Membrane</keyword>
<feature type="transmembrane region" description="Helical" evidence="1">
    <location>
        <begin position="141"/>
        <end position="160"/>
    </location>
</feature>
<organism evidence="2 3">
    <name type="scientific">Kosakonia calanthes</name>
    <dbReference type="NCBI Taxonomy" id="3139408"/>
    <lineage>
        <taxon>Bacteria</taxon>
        <taxon>Pseudomonadati</taxon>
        <taxon>Pseudomonadota</taxon>
        <taxon>Gammaproteobacteria</taxon>
        <taxon>Enterobacterales</taxon>
        <taxon>Enterobacteriaceae</taxon>
        <taxon>Kosakonia</taxon>
    </lineage>
</organism>
<evidence type="ECO:0000256" key="1">
    <source>
        <dbReference type="SAM" id="Phobius"/>
    </source>
</evidence>
<dbReference type="Proteomes" id="UP001466893">
    <property type="component" value="Chromosome"/>
</dbReference>
<reference evidence="2 3" key="1">
    <citation type="submission" date="2024-04" db="EMBL/GenBank/DDBJ databases">
        <title>Kosakonia calanthae sp. nov., a halophilic bacterium isolated from leaves of Calanthe tiplacata.</title>
        <authorList>
            <person name="Wu P."/>
        </authorList>
    </citation>
    <scope>NUCLEOTIDE SEQUENCE [LARGE SCALE GENOMIC DNA]</scope>
    <source>
        <strain evidence="2 3">BYX6</strain>
    </source>
</reference>
<feature type="transmembrane region" description="Helical" evidence="1">
    <location>
        <begin position="12"/>
        <end position="36"/>
    </location>
</feature>